<keyword evidence="1" id="KW-0520">NAD</keyword>
<accession>A0A9C6WLA7</accession>
<dbReference type="RefSeq" id="XP_052108755.1">
    <property type="nucleotide sequence ID" value="XM_052252795.1"/>
</dbReference>
<evidence type="ECO:0000313" key="4">
    <source>
        <dbReference type="RefSeq" id="XP_052108755.1"/>
    </source>
</evidence>
<sequence length="169" mass="18920">MASLSSLSVVSESKYDIFVSFRGVDTRRGFLSHLIKALNQKQIEIYVDYKLREGTQISHSLLTAIEESEISLIIFSQDYASSKWCLDELVKIMKCRKEKGQTAIPIFYDVDPSCVRHQRGSYVDALSGHRKTSSAAQLLMLKEALNEAANLSGLHSSNFGFRRAGHISS</sequence>
<feature type="domain" description="TIR" evidence="2">
    <location>
        <begin position="13"/>
        <end position="169"/>
    </location>
</feature>
<dbReference type="FunFam" id="3.40.50.10140:FF:000007">
    <property type="entry name" value="Disease resistance protein (TIR-NBS-LRR class)"/>
    <property type="match status" value="1"/>
</dbReference>
<dbReference type="GO" id="GO:0007165">
    <property type="term" value="P:signal transduction"/>
    <property type="evidence" value="ECO:0007669"/>
    <property type="project" value="InterPro"/>
</dbReference>
<reference evidence="4" key="2">
    <citation type="submission" date="2025-08" db="UniProtKB">
        <authorList>
            <consortium name="RefSeq"/>
        </authorList>
    </citation>
    <scope>IDENTIFICATION</scope>
    <source>
        <tissue evidence="4">Whole plant</tissue>
    </source>
</reference>
<keyword evidence="3" id="KW-1185">Reference proteome</keyword>
<dbReference type="Proteomes" id="UP000515211">
    <property type="component" value="Chromosome 8"/>
</dbReference>
<dbReference type="PANTHER" id="PTHR32009">
    <property type="entry name" value="TMV RESISTANCE PROTEIN N-LIKE"/>
    <property type="match status" value="1"/>
</dbReference>
<dbReference type="SUPFAM" id="SSF52200">
    <property type="entry name" value="Toll/Interleukin receptor TIR domain"/>
    <property type="match status" value="1"/>
</dbReference>
<name>A0A9C6WLA7_ARADU</name>
<dbReference type="PANTHER" id="PTHR32009:SF110">
    <property type="entry name" value="DISEASE RESISTANCE PROTEIN (TIR-NBS-LRR CLASS)"/>
    <property type="match status" value="1"/>
</dbReference>
<dbReference type="Gene3D" id="3.40.50.10140">
    <property type="entry name" value="Toll/interleukin-1 receptor homology (TIR) domain"/>
    <property type="match status" value="1"/>
</dbReference>
<dbReference type="AlphaFoldDB" id="A0A9C6WLA7"/>
<organism evidence="3 4">
    <name type="scientific">Arachis duranensis</name>
    <name type="common">Wild peanut</name>
    <dbReference type="NCBI Taxonomy" id="130453"/>
    <lineage>
        <taxon>Eukaryota</taxon>
        <taxon>Viridiplantae</taxon>
        <taxon>Streptophyta</taxon>
        <taxon>Embryophyta</taxon>
        <taxon>Tracheophyta</taxon>
        <taxon>Spermatophyta</taxon>
        <taxon>Magnoliopsida</taxon>
        <taxon>eudicotyledons</taxon>
        <taxon>Gunneridae</taxon>
        <taxon>Pentapetalae</taxon>
        <taxon>rosids</taxon>
        <taxon>fabids</taxon>
        <taxon>Fabales</taxon>
        <taxon>Fabaceae</taxon>
        <taxon>Papilionoideae</taxon>
        <taxon>50 kb inversion clade</taxon>
        <taxon>dalbergioids sensu lato</taxon>
        <taxon>Dalbergieae</taxon>
        <taxon>Pterocarpus clade</taxon>
        <taxon>Arachis</taxon>
    </lineage>
</organism>
<dbReference type="PROSITE" id="PS50104">
    <property type="entry name" value="TIR"/>
    <property type="match status" value="1"/>
</dbReference>
<dbReference type="SMART" id="SM00255">
    <property type="entry name" value="TIR"/>
    <property type="match status" value="1"/>
</dbReference>
<reference evidence="3" key="1">
    <citation type="journal article" date="2016" name="Nat. Genet.">
        <title>The genome sequences of Arachis duranensis and Arachis ipaensis, the diploid ancestors of cultivated peanut.</title>
        <authorList>
            <person name="Bertioli D.J."/>
            <person name="Cannon S.B."/>
            <person name="Froenicke L."/>
            <person name="Huang G."/>
            <person name="Farmer A.D."/>
            <person name="Cannon E.K."/>
            <person name="Liu X."/>
            <person name="Gao D."/>
            <person name="Clevenger J."/>
            <person name="Dash S."/>
            <person name="Ren L."/>
            <person name="Moretzsohn M.C."/>
            <person name="Shirasawa K."/>
            <person name="Huang W."/>
            <person name="Vidigal B."/>
            <person name="Abernathy B."/>
            <person name="Chu Y."/>
            <person name="Niederhuth C.E."/>
            <person name="Umale P."/>
            <person name="Araujo A.C."/>
            <person name="Kozik A."/>
            <person name="Kim K.D."/>
            <person name="Burow M.D."/>
            <person name="Varshney R.K."/>
            <person name="Wang X."/>
            <person name="Zhang X."/>
            <person name="Barkley N."/>
            <person name="Guimaraes P.M."/>
            <person name="Isobe S."/>
            <person name="Guo B."/>
            <person name="Liao B."/>
            <person name="Stalker H.T."/>
            <person name="Schmitz R.J."/>
            <person name="Scheffler B.E."/>
            <person name="Leal-Bertioli S.C."/>
            <person name="Xun X."/>
            <person name="Jackson S.A."/>
            <person name="Michelmore R."/>
            <person name="Ozias-Akins P."/>
        </authorList>
    </citation>
    <scope>NUCLEOTIDE SEQUENCE [LARGE SCALE GENOMIC DNA]</scope>
    <source>
        <strain evidence="3">cv. V14167</strain>
    </source>
</reference>
<protein>
    <submittedName>
        <fullName evidence="4">Disease resistance protein RPV1-like isoform X2</fullName>
    </submittedName>
</protein>
<evidence type="ECO:0000259" key="2">
    <source>
        <dbReference type="PROSITE" id="PS50104"/>
    </source>
</evidence>
<dbReference type="InterPro" id="IPR000157">
    <property type="entry name" value="TIR_dom"/>
</dbReference>
<gene>
    <name evidence="4" type="primary">LOC107461403</name>
</gene>
<dbReference type="InterPro" id="IPR035897">
    <property type="entry name" value="Toll_tir_struct_dom_sf"/>
</dbReference>
<proteinExistence type="predicted"/>
<dbReference type="Pfam" id="PF01582">
    <property type="entry name" value="TIR"/>
    <property type="match status" value="1"/>
</dbReference>
<evidence type="ECO:0000313" key="3">
    <source>
        <dbReference type="Proteomes" id="UP000515211"/>
    </source>
</evidence>
<evidence type="ECO:0000256" key="1">
    <source>
        <dbReference type="ARBA" id="ARBA00023027"/>
    </source>
</evidence>
<dbReference type="GeneID" id="107461403"/>